<evidence type="ECO:0000313" key="2">
    <source>
        <dbReference type="Proteomes" id="UP000697995"/>
    </source>
</evidence>
<dbReference type="SUPFAM" id="SSF53335">
    <property type="entry name" value="S-adenosyl-L-methionine-dependent methyltransferases"/>
    <property type="match status" value="1"/>
</dbReference>
<dbReference type="Gene3D" id="3.40.50.150">
    <property type="entry name" value="Vaccinia Virus protein VP39"/>
    <property type="match status" value="1"/>
</dbReference>
<proteinExistence type="predicted"/>
<name>A0ABS1D781_9PROT</name>
<dbReference type="InterPro" id="IPR029063">
    <property type="entry name" value="SAM-dependent_MTases_sf"/>
</dbReference>
<evidence type="ECO:0000313" key="1">
    <source>
        <dbReference type="EMBL" id="MBK1662760.1"/>
    </source>
</evidence>
<sequence>MGLWAEFLGHQGRVIHKWKHYFPAYERHFGRYVNRPLTFLEIGCGEGGSLQMWKRYFGPHARIVGIDIRPECAAFEEDQIHVRIGSQADPEFLRGVIGEFGRPDIVLDDGSHVMEHVVASFACLYPLVRDDGIYMVEDLHTAYWDEYGGGLQRPGSFMELCKHLLDELNADWTRDALPPTPFTRTTQSMHFYDSIAVFERGRTLEKSAPRYPTPAD</sequence>
<comment type="caution">
    <text evidence="1">The sequence shown here is derived from an EMBL/GenBank/DDBJ whole genome shotgun (WGS) entry which is preliminary data.</text>
</comment>
<accession>A0ABS1D781</accession>
<dbReference type="EMBL" id="NRSG01000733">
    <property type="protein sequence ID" value="MBK1662760.1"/>
    <property type="molecule type" value="Genomic_DNA"/>
</dbReference>
<organism evidence="1 2">
    <name type="scientific">Paracraurococcus ruber</name>
    <dbReference type="NCBI Taxonomy" id="77675"/>
    <lineage>
        <taxon>Bacteria</taxon>
        <taxon>Pseudomonadati</taxon>
        <taxon>Pseudomonadota</taxon>
        <taxon>Alphaproteobacteria</taxon>
        <taxon>Acetobacterales</taxon>
        <taxon>Roseomonadaceae</taxon>
        <taxon>Paracraurococcus</taxon>
    </lineage>
</organism>
<evidence type="ECO:0008006" key="3">
    <source>
        <dbReference type="Google" id="ProtNLM"/>
    </source>
</evidence>
<protein>
    <recommendedName>
        <fullName evidence="3">Class I SAM-dependent methyltransferase</fullName>
    </recommendedName>
</protein>
<dbReference type="Proteomes" id="UP000697995">
    <property type="component" value="Unassembled WGS sequence"/>
</dbReference>
<reference evidence="1 2" key="1">
    <citation type="journal article" date="2020" name="Microorganisms">
        <title>Osmotic Adaptation and Compatible Solute Biosynthesis of Phototrophic Bacteria as Revealed from Genome Analyses.</title>
        <authorList>
            <person name="Imhoff J.F."/>
            <person name="Rahn T."/>
            <person name="Kunzel S."/>
            <person name="Keller A."/>
            <person name="Neulinger S.C."/>
        </authorList>
    </citation>
    <scope>NUCLEOTIDE SEQUENCE [LARGE SCALE GENOMIC DNA]</scope>
    <source>
        <strain evidence="1 2">DSM 15382</strain>
    </source>
</reference>
<dbReference type="CDD" id="cd02440">
    <property type="entry name" value="AdoMet_MTases"/>
    <property type="match status" value="1"/>
</dbReference>
<keyword evidence="2" id="KW-1185">Reference proteome</keyword>
<gene>
    <name evidence="1" type="ORF">CKO45_31810</name>
</gene>